<dbReference type="GO" id="GO:0016757">
    <property type="term" value="F:glycosyltransferase activity"/>
    <property type="evidence" value="ECO:0007669"/>
    <property type="project" value="UniProtKB-KW"/>
</dbReference>
<sequence length="363" mass="41589">LPTEKAYGIQIVKMCEAFAMQGYEVVLAYPFRDNDIKDDVFSYYSVKRNFKVKRIWAPDFYFSGRLDKASVHIKGIISALLLYFYAITKKPDIIYSRDEWPLYFLSFFSGSNLFFEAHRFSSLRNIFYKRFLSKKIKIIAISENIKNNFLNMGFKNTDLLVAHDGVDLNIFDARISKEDARDRTSLPQNTKIVMYAGHLFTWKGVDTLGEAAKLMPEVTFVFVGGTNADVENFRDKFGQVKNILILGHKPYKEMPIFLGAADILVLPNSAKEKISIYTSPLKLFEYMASGRPIIASDLPSIREVLNENNSVLVKPDNPEDLARGIKLILDRADLGKEFAGKSLEEVRNYSWEQRAKKILTFSI</sequence>
<feature type="non-terminal residue" evidence="5">
    <location>
        <position position="1"/>
    </location>
</feature>
<reference evidence="5 6" key="1">
    <citation type="journal article" date="2016" name="Nat. Commun.">
        <title>Thousands of microbial genomes shed light on interconnected biogeochemical processes in an aquifer system.</title>
        <authorList>
            <person name="Anantharaman K."/>
            <person name="Brown C.T."/>
            <person name="Hug L.A."/>
            <person name="Sharon I."/>
            <person name="Castelle C.J."/>
            <person name="Probst A.J."/>
            <person name="Thomas B.C."/>
            <person name="Singh A."/>
            <person name="Wilkins M.J."/>
            <person name="Karaoz U."/>
            <person name="Brodie E.L."/>
            <person name="Williams K.H."/>
            <person name="Hubbard S.S."/>
            <person name="Banfield J.F."/>
        </authorList>
    </citation>
    <scope>NUCLEOTIDE SEQUENCE [LARGE SCALE GENOMIC DNA]</scope>
</reference>
<dbReference type="CDD" id="cd03801">
    <property type="entry name" value="GT4_PimA-like"/>
    <property type="match status" value="1"/>
</dbReference>
<evidence type="ECO:0000259" key="4">
    <source>
        <dbReference type="Pfam" id="PF13439"/>
    </source>
</evidence>
<accession>A0A1F8F463</accession>
<feature type="domain" description="Glycosyl transferase family 1" evidence="3">
    <location>
        <begin position="177"/>
        <end position="334"/>
    </location>
</feature>
<dbReference type="EMBL" id="MGJO01000061">
    <property type="protein sequence ID" value="OGN07923.1"/>
    <property type="molecule type" value="Genomic_DNA"/>
</dbReference>
<dbReference type="Pfam" id="PF00534">
    <property type="entry name" value="Glycos_transf_1"/>
    <property type="match status" value="1"/>
</dbReference>
<protein>
    <recommendedName>
        <fullName evidence="7">Glycosyltransferase subfamily 4-like N-terminal domain-containing protein</fullName>
    </recommendedName>
</protein>
<comment type="caution">
    <text evidence="5">The sequence shown here is derived from an EMBL/GenBank/DDBJ whole genome shotgun (WGS) entry which is preliminary data.</text>
</comment>
<keyword evidence="1" id="KW-0328">Glycosyltransferase</keyword>
<dbReference type="PANTHER" id="PTHR12526:SF629">
    <property type="entry name" value="TEICHURONIC ACID BIOSYNTHESIS GLYCOSYLTRANSFERASE TUAH-RELATED"/>
    <property type="match status" value="1"/>
</dbReference>
<organism evidence="5 6">
    <name type="scientific">Candidatus Yanofskybacteria bacterium RIFCSPHIGHO2_02_FULL_39_10</name>
    <dbReference type="NCBI Taxonomy" id="1802674"/>
    <lineage>
        <taxon>Bacteria</taxon>
        <taxon>Candidatus Yanofskyibacteriota</taxon>
    </lineage>
</organism>
<evidence type="ECO:0000256" key="1">
    <source>
        <dbReference type="ARBA" id="ARBA00022676"/>
    </source>
</evidence>
<dbReference type="PANTHER" id="PTHR12526">
    <property type="entry name" value="GLYCOSYLTRANSFERASE"/>
    <property type="match status" value="1"/>
</dbReference>
<evidence type="ECO:0000313" key="6">
    <source>
        <dbReference type="Proteomes" id="UP000178908"/>
    </source>
</evidence>
<keyword evidence="2" id="KW-0808">Transferase</keyword>
<dbReference type="AlphaFoldDB" id="A0A1F8F463"/>
<evidence type="ECO:0000256" key="2">
    <source>
        <dbReference type="ARBA" id="ARBA00022679"/>
    </source>
</evidence>
<dbReference type="InterPro" id="IPR001296">
    <property type="entry name" value="Glyco_trans_1"/>
</dbReference>
<feature type="domain" description="Glycosyltransferase subfamily 4-like N-terminal" evidence="4">
    <location>
        <begin position="11"/>
        <end position="169"/>
    </location>
</feature>
<dbReference type="Gene3D" id="3.40.50.2000">
    <property type="entry name" value="Glycogen Phosphorylase B"/>
    <property type="match status" value="2"/>
</dbReference>
<evidence type="ECO:0000259" key="3">
    <source>
        <dbReference type="Pfam" id="PF00534"/>
    </source>
</evidence>
<name>A0A1F8F463_9BACT</name>
<dbReference type="Proteomes" id="UP000178908">
    <property type="component" value="Unassembled WGS sequence"/>
</dbReference>
<proteinExistence type="predicted"/>
<evidence type="ECO:0008006" key="7">
    <source>
        <dbReference type="Google" id="ProtNLM"/>
    </source>
</evidence>
<dbReference type="Pfam" id="PF13439">
    <property type="entry name" value="Glyco_transf_4"/>
    <property type="match status" value="1"/>
</dbReference>
<evidence type="ECO:0000313" key="5">
    <source>
        <dbReference type="EMBL" id="OGN07923.1"/>
    </source>
</evidence>
<dbReference type="SUPFAM" id="SSF53756">
    <property type="entry name" value="UDP-Glycosyltransferase/glycogen phosphorylase"/>
    <property type="match status" value="1"/>
</dbReference>
<dbReference type="InterPro" id="IPR028098">
    <property type="entry name" value="Glyco_trans_4-like_N"/>
</dbReference>
<gene>
    <name evidence="5" type="ORF">A3C61_03355</name>
</gene>